<dbReference type="NCBIfam" id="NF047365">
    <property type="entry name" value="TscA"/>
    <property type="match status" value="1"/>
</dbReference>
<sequence>MEQEQKDVIQDIYNTLESVSKDERTEYNHTVRNGKNEWIEPVNREKHLQTLIEWTLEQIENNFDFEEENGKMNKKIEAVNINDLKVDYSYRSSDNPSADGIVENFERLAIGYITVSVREDGLYIIDGIRRVEALKQLGYVECPAEMLYGLTVEDEARIFVNMNKFHDEYDEEFEVYPDIEVEDAE</sequence>
<gene>
    <name evidence="1" type="ORF">HUN84_01030</name>
</gene>
<evidence type="ECO:0000313" key="1">
    <source>
        <dbReference type="EMBL" id="NUI81344.1"/>
    </source>
</evidence>
<dbReference type="InterPro" id="IPR036086">
    <property type="entry name" value="ParB/Sulfiredoxin_sf"/>
</dbReference>
<comment type="caution">
    <text evidence="1">The sequence shown here is derived from an EMBL/GenBank/DDBJ whole genome shotgun (WGS) entry which is preliminary data.</text>
</comment>
<dbReference type="SUPFAM" id="SSF110849">
    <property type="entry name" value="ParB/Sulfiredoxin"/>
    <property type="match status" value="1"/>
</dbReference>
<dbReference type="Proteomes" id="UP000610527">
    <property type="component" value="Unassembled WGS sequence"/>
</dbReference>
<organism evidence="1 2">
    <name type="scientific">Staphylococcus borealis</name>
    <dbReference type="NCBI Taxonomy" id="2742203"/>
    <lineage>
        <taxon>Bacteria</taxon>
        <taxon>Bacillati</taxon>
        <taxon>Bacillota</taxon>
        <taxon>Bacilli</taxon>
        <taxon>Bacillales</taxon>
        <taxon>Staphylococcaceae</taxon>
        <taxon>Staphylococcus</taxon>
    </lineage>
</organism>
<accession>A0ABX2LIP6</accession>
<dbReference type="EMBL" id="JABVEG010000001">
    <property type="protein sequence ID" value="NUI81344.1"/>
    <property type="molecule type" value="Genomic_DNA"/>
</dbReference>
<keyword evidence="2" id="KW-1185">Reference proteome</keyword>
<name>A0ABX2LIP6_9STAP</name>
<proteinExistence type="predicted"/>
<protein>
    <submittedName>
        <fullName evidence="1">Chromosome partitioning protein ParB</fullName>
    </submittedName>
</protein>
<dbReference type="InterPro" id="IPR055590">
    <property type="entry name" value="TscA"/>
</dbReference>
<reference evidence="1 2" key="1">
    <citation type="submission" date="2020-06" db="EMBL/GenBank/DDBJ databases">
        <title>Staphylococcus borealis sp. nov. -A novel member of the Staphylococcaceae family isolated from skin and blood in humans.</title>
        <authorList>
            <person name="Pain M."/>
            <person name="Wolden R."/>
            <person name="Jaen-Luchoro D."/>
            <person name="Salva-Serra F."/>
            <person name="Iglesias B.P."/>
            <person name="Karlsson R."/>
            <person name="Klingenberg C."/>
            <person name="Cavanagh J.P."/>
        </authorList>
    </citation>
    <scope>NUCLEOTIDE SEQUENCE [LARGE SCALE GENOMIC DNA]</scope>
    <source>
        <strain evidence="1 2">58-22</strain>
    </source>
</reference>
<dbReference type="GeneID" id="74185179"/>
<dbReference type="Pfam" id="PF23767">
    <property type="entry name" value="TscA"/>
    <property type="match status" value="1"/>
</dbReference>
<evidence type="ECO:0000313" key="2">
    <source>
        <dbReference type="Proteomes" id="UP000610527"/>
    </source>
</evidence>
<dbReference type="Gene3D" id="3.90.1530.10">
    <property type="entry name" value="Conserved hypothetical protein from pyrococcus furiosus pfu- 392566-001, ParB domain"/>
    <property type="match status" value="1"/>
</dbReference>
<dbReference type="RefSeq" id="WP_053028684.1">
    <property type="nucleotide sequence ID" value="NZ_CUEE01000001.1"/>
</dbReference>